<name>G4YFL6_PHYSP</name>
<dbReference type="RefSeq" id="XP_009514646.1">
    <property type="nucleotide sequence ID" value="XM_009516351.1"/>
</dbReference>
<accession>G4YFL6</accession>
<sequence>MDELLVCFVCSMDMAPWSVADRETHLNACLDASAAQRVDCPTCGQELSDCDERARSQHVNRCLDRAEAAAAGGDAPSIGAEDDDDADADDYDSESECGYVCKICGADMSEIDLMRRIRHVKQCGQKFGVRPGDMGEVEQADTIVARLEKKTEEEDKSAPNAFAIMMQSGKAPAPAATIERSNVFDVLMRGSKTEAVLNARKRPVPFKFTRKAVQRRRLLYPEFKCIRGTNPPFIVDGFQYACKQNSSIYFLTHFHSDHYGGLDKHFDCGIIYCNEITAKLVVQELGVLSKYVHPVGMNTPVLVGDVQVTFMDANHCPGSAIILFRLKDGKTYLHTGDFRFHRKMLDYHALQPHIATGDEKIDHNGKIVGLSRLDGVYLDTTYCDPKYTFPTQQVAVNHALELMDKHFKQEKVLYLFGSYTIGKERLFMEVARKFQKKVCVSKAKLKIIETFGWPAKDMQLLTTEPGATNLHVVRMQDLQMDNLTVLLAKHRLRFRRIVAFRPTGWTFSSKNPRSISTCCTDPSGKIHVYGIPYSEHSSFAELCDFVQVVNPHAIIPTVRQLVIAFESLC</sequence>
<reference evidence="7 8" key="1">
    <citation type="journal article" date="2006" name="Science">
        <title>Phytophthora genome sequences uncover evolutionary origins and mechanisms of pathogenesis.</title>
        <authorList>
            <person name="Tyler B.M."/>
            <person name="Tripathy S."/>
            <person name="Zhang X."/>
            <person name="Dehal P."/>
            <person name="Jiang R.H."/>
            <person name="Aerts A."/>
            <person name="Arredondo F.D."/>
            <person name="Baxter L."/>
            <person name="Bensasson D."/>
            <person name="Beynon J.L."/>
            <person name="Chapman J."/>
            <person name="Damasceno C.M."/>
            <person name="Dorrance A.E."/>
            <person name="Dou D."/>
            <person name="Dickerman A.W."/>
            <person name="Dubchak I.L."/>
            <person name="Garbelotto M."/>
            <person name="Gijzen M."/>
            <person name="Gordon S.G."/>
            <person name="Govers F."/>
            <person name="Grunwald N.J."/>
            <person name="Huang W."/>
            <person name="Ivors K.L."/>
            <person name="Jones R.W."/>
            <person name="Kamoun S."/>
            <person name="Krampis K."/>
            <person name="Lamour K.H."/>
            <person name="Lee M.K."/>
            <person name="McDonald W.H."/>
            <person name="Medina M."/>
            <person name="Meijer H.J."/>
            <person name="Nordberg E.K."/>
            <person name="Maclean D.J."/>
            <person name="Ospina-Giraldo M.D."/>
            <person name="Morris P.F."/>
            <person name="Phuntumart V."/>
            <person name="Putnam N.H."/>
            <person name="Rash S."/>
            <person name="Rose J.K."/>
            <person name="Sakihama Y."/>
            <person name="Salamov A.A."/>
            <person name="Savidor A."/>
            <person name="Scheuring C.F."/>
            <person name="Smith B.M."/>
            <person name="Sobral B.W."/>
            <person name="Terry A."/>
            <person name="Torto-Alalibo T.A."/>
            <person name="Win J."/>
            <person name="Xu Z."/>
            <person name="Zhang H."/>
            <person name="Grigoriev I.V."/>
            <person name="Rokhsar D.S."/>
            <person name="Boore J.L."/>
        </authorList>
    </citation>
    <scope>NUCLEOTIDE SEQUENCE [LARGE SCALE GENOMIC DNA]</scope>
    <source>
        <strain evidence="7 8">P6497</strain>
    </source>
</reference>
<keyword evidence="4" id="KW-0234">DNA repair</keyword>
<dbReference type="InterPro" id="IPR036866">
    <property type="entry name" value="RibonucZ/Hydroxyglut_hydro"/>
</dbReference>
<dbReference type="Proteomes" id="UP000002640">
    <property type="component" value="Unassembled WGS sequence"/>
</dbReference>
<feature type="domain" description="Metallo-beta-lactamase" evidence="6">
    <location>
        <begin position="182"/>
        <end position="372"/>
    </location>
</feature>
<dbReference type="FunFam" id="3.60.15.10:FF:000058">
    <property type="entry name" value="DNA repair metallo-beta-lactamase-domain-containing protein"/>
    <property type="match status" value="1"/>
</dbReference>
<evidence type="ECO:0000256" key="2">
    <source>
        <dbReference type="ARBA" id="ARBA00010304"/>
    </source>
</evidence>
<keyword evidence="5" id="KW-0539">Nucleus</keyword>
<gene>
    <name evidence="7" type="ORF">PHYSODRAFT_472505</name>
</gene>
<dbReference type="SUPFAM" id="SSF56281">
    <property type="entry name" value="Metallo-hydrolase/oxidoreductase"/>
    <property type="match status" value="1"/>
</dbReference>
<comment type="similarity">
    <text evidence="2">Belongs to the DNA repair metallo-beta-lactamase (DRMBL) family.</text>
</comment>
<dbReference type="Gene3D" id="3.40.50.12650">
    <property type="match status" value="1"/>
</dbReference>
<evidence type="ECO:0000256" key="5">
    <source>
        <dbReference type="ARBA" id="ARBA00023242"/>
    </source>
</evidence>
<dbReference type="KEGG" id="psoj:PHYSODRAFT_472505"/>
<dbReference type="OMA" id="CPGSAII"/>
<comment type="subcellular location">
    <subcellularLocation>
        <location evidence="1">Nucleus</location>
    </subcellularLocation>
</comment>
<keyword evidence="3" id="KW-0227">DNA damage</keyword>
<dbReference type="InParanoid" id="G4YFL6"/>
<dbReference type="Pfam" id="PF07522">
    <property type="entry name" value="DRMBL"/>
    <property type="match status" value="1"/>
</dbReference>
<dbReference type="GO" id="GO:0036297">
    <property type="term" value="P:interstrand cross-link repair"/>
    <property type="evidence" value="ECO:0007669"/>
    <property type="project" value="TreeGrafter"/>
</dbReference>
<dbReference type="PANTHER" id="PTHR23240">
    <property type="entry name" value="DNA CROSS-LINK REPAIR PROTEIN PSO2/SNM1-RELATED"/>
    <property type="match status" value="1"/>
</dbReference>
<dbReference type="GO" id="GO:0005634">
    <property type="term" value="C:nucleus"/>
    <property type="evidence" value="ECO:0007669"/>
    <property type="project" value="UniProtKB-SubCell"/>
</dbReference>
<evidence type="ECO:0000259" key="6">
    <source>
        <dbReference type="SMART" id="SM00849"/>
    </source>
</evidence>
<dbReference type="SMR" id="G4YFL6"/>
<dbReference type="CDD" id="cd16273">
    <property type="entry name" value="SNM1A-1C-like_MBL-fold"/>
    <property type="match status" value="1"/>
</dbReference>
<dbReference type="FunFam" id="3.40.50.12650:FF:000001">
    <property type="entry name" value="DNA cross-link repair 1A"/>
    <property type="match status" value="1"/>
</dbReference>
<dbReference type="GO" id="GO:0006303">
    <property type="term" value="P:double-strand break repair via nonhomologous end joining"/>
    <property type="evidence" value="ECO:0007669"/>
    <property type="project" value="TreeGrafter"/>
</dbReference>
<keyword evidence="8" id="KW-1185">Reference proteome</keyword>
<evidence type="ECO:0000256" key="1">
    <source>
        <dbReference type="ARBA" id="ARBA00004123"/>
    </source>
</evidence>
<dbReference type="InterPro" id="IPR011084">
    <property type="entry name" value="DRMBL"/>
</dbReference>
<dbReference type="GO" id="GO:0035312">
    <property type="term" value="F:5'-3' DNA exonuclease activity"/>
    <property type="evidence" value="ECO:0007669"/>
    <property type="project" value="TreeGrafter"/>
</dbReference>
<dbReference type="AlphaFoldDB" id="G4YFL6"/>
<dbReference type="GeneID" id="20654236"/>
<evidence type="ECO:0000256" key="4">
    <source>
        <dbReference type="ARBA" id="ARBA00023204"/>
    </source>
</evidence>
<dbReference type="Gene3D" id="3.60.15.10">
    <property type="entry name" value="Ribonuclease Z/Hydroxyacylglutathione hydrolase-like"/>
    <property type="match status" value="1"/>
</dbReference>
<dbReference type="EMBL" id="JH159151">
    <property type="protein sequence ID" value="EGZ27371.1"/>
    <property type="molecule type" value="Genomic_DNA"/>
</dbReference>
<evidence type="ECO:0000313" key="7">
    <source>
        <dbReference type="EMBL" id="EGZ27371.1"/>
    </source>
</evidence>
<organism evidence="7 8">
    <name type="scientific">Phytophthora sojae (strain P6497)</name>
    <name type="common">Soybean stem and root rot agent</name>
    <name type="synonym">Phytophthora megasperma f. sp. glycines</name>
    <dbReference type="NCBI Taxonomy" id="1094619"/>
    <lineage>
        <taxon>Eukaryota</taxon>
        <taxon>Sar</taxon>
        <taxon>Stramenopiles</taxon>
        <taxon>Oomycota</taxon>
        <taxon>Peronosporomycetes</taxon>
        <taxon>Peronosporales</taxon>
        <taxon>Peronosporaceae</taxon>
        <taxon>Phytophthora</taxon>
    </lineage>
</organism>
<dbReference type="PANTHER" id="PTHR23240:SF6">
    <property type="entry name" value="DNA CROSS-LINK REPAIR 1A PROTEIN"/>
    <property type="match status" value="1"/>
</dbReference>
<evidence type="ECO:0000256" key="3">
    <source>
        <dbReference type="ARBA" id="ARBA00022763"/>
    </source>
</evidence>
<proteinExistence type="inferred from homology"/>
<dbReference type="STRING" id="1094619.G4YFL6"/>
<evidence type="ECO:0000313" key="8">
    <source>
        <dbReference type="Proteomes" id="UP000002640"/>
    </source>
</evidence>
<dbReference type="SMART" id="SM00849">
    <property type="entry name" value="Lactamase_B"/>
    <property type="match status" value="1"/>
</dbReference>
<protein>
    <recommendedName>
        <fullName evidence="6">Metallo-beta-lactamase domain-containing protein</fullName>
    </recommendedName>
</protein>
<dbReference type="FunCoup" id="G4YFL6">
    <property type="interactions" value="1"/>
</dbReference>
<dbReference type="GO" id="GO:0003684">
    <property type="term" value="F:damaged DNA binding"/>
    <property type="evidence" value="ECO:0007669"/>
    <property type="project" value="TreeGrafter"/>
</dbReference>
<dbReference type="InterPro" id="IPR001279">
    <property type="entry name" value="Metallo-B-lactamas"/>
</dbReference>